<accession>A0A6I9NYG2</accession>
<dbReference type="OrthoDB" id="40048at2759"/>
<comment type="subcellular location">
    <subcellularLocation>
        <location evidence="1">Endoplasmic reticulum membrane</location>
        <topology evidence="1">Multi-pass membrane protein</topology>
    </subcellularLocation>
</comment>
<dbReference type="Proteomes" id="UP000504611">
    <property type="component" value="Unplaced"/>
</dbReference>
<dbReference type="GO" id="GO:0005829">
    <property type="term" value="C:cytosol"/>
    <property type="evidence" value="ECO:0007669"/>
    <property type="project" value="TreeGrafter"/>
</dbReference>
<dbReference type="GO" id="GO:0000049">
    <property type="term" value="F:tRNA binding"/>
    <property type="evidence" value="ECO:0007669"/>
    <property type="project" value="TreeGrafter"/>
</dbReference>
<dbReference type="AlphaFoldDB" id="A0A6I9NYG2"/>
<comment type="similarity">
    <text evidence="1">Belongs to the peptidase S54 family.</text>
</comment>
<dbReference type="GeneID" id="104954665"/>
<evidence type="ECO:0000259" key="4">
    <source>
        <dbReference type="Pfam" id="PF23925"/>
    </source>
</evidence>
<keyword evidence="1" id="KW-0256">Endoplasmic reticulum</keyword>
<dbReference type="Pfam" id="PF23878">
    <property type="entry name" value="TPR_ELP1"/>
    <property type="match status" value="1"/>
</dbReference>
<protein>
    <recommendedName>
        <fullName evidence="1">Inactive rhomboid protein</fullName>
        <shortName evidence="1">iRhom</shortName>
    </recommendedName>
    <alternativeName>
        <fullName evidence="1">Rhomboid family member</fullName>
    </alternativeName>
    <alternativeName>
        <fullName evidence="1">Rhomboid veinlet-like protein</fullName>
    </alternativeName>
</protein>
<comment type="function">
    <text evidence="1">Regulates ADAM17 protease, a sheddase of the epidermal growth factor (EGF) receptor ligands and TNF, thereby plays a role in sleep, cell survival, proliferation, migration and inflammation. Does not exhibit any protease activity on its own.</text>
</comment>
<dbReference type="KEGG" id="ncc:104954665"/>
<dbReference type="RefSeq" id="XP_010780135.1">
    <property type="nucleotide sequence ID" value="XM_010781833.1"/>
</dbReference>
<dbReference type="GO" id="GO:0050709">
    <property type="term" value="P:negative regulation of protein secretion"/>
    <property type="evidence" value="ECO:0007669"/>
    <property type="project" value="UniProtKB-UniRule"/>
</dbReference>
<dbReference type="PANTHER" id="PTHR12747">
    <property type="entry name" value="ELONGATOR COMPLEX PROTEIN 1"/>
    <property type="match status" value="1"/>
</dbReference>
<sequence length="370" mass="41946">MHVFDSRWINSGINRVFSQPSRFFLSILTTHVKKSVPELEVALQKVHELRVNPPADPGSVSAEEALKYLLFLVNVNDLYEHSLGTYDFDLVLMVAEKSQKDPKEYLPFLNMLKSLEPNYQRYSIDKHLKRYRKALQHLSRAGAEHFPEALQLVKEQKLYSEALRLYSADPPHYKALSCVYADHLMQNQQMEQAGLLLSVNQPYLENIKANSYLPLWEDNNQGRAASLLPLCILKRLPQLASLLMMSVYFRVSCSPNISPTVASPAGRPTRSLALRGTADWFGVSKDSDSTQRWRRKSLQHCSHLYGGLKPQVMREMELHSQDNLSLLSARLTGSESRCDCSNIPGPPPTLLLLPADERQLSAGTPRAAYR</sequence>
<dbReference type="GO" id="GO:0005789">
    <property type="term" value="C:endoplasmic reticulum membrane"/>
    <property type="evidence" value="ECO:0007669"/>
    <property type="project" value="UniProtKB-SubCell"/>
</dbReference>
<organism evidence="5 6">
    <name type="scientific">Notothenia coriiceps</name>
    <name type="common">black rockcod</name>
    <dbReference type="NCBI Taxonomy" id="8208"/>
    <lineage>
        <taxon>Eukaryota</taxon>
        <taxon>Metazoa</taxon>
        <taxon>Chordata</taxon>
        <taxon>Craniata</taxon>
        <taxon>Vertebrata</taxon>
        <taxon>Euteleostomi</taxon>
        <taxon>Actinopterygii</taxon>
        <taxon>Neopterygii</taxon>
        <taxon>Teleostei</taxon>
        <taxon>Neoteleostei</taxon>
        <taxon>Acanthomorphata</taxon>
        <taxon>Eupercaria</taxon>
        <taxon>Perciformes</taxon>
        <taxon>Notothenioidei</taxon>
        <taxon>Nototheniidae</taxon>
        <taxon>Notothenia</taxon>
    </lineage>
</organism>
<evidence type="ECO:0000313" key="6">
    <source>
        <dbReference type="RefSeq" id="XP_010780135.1"/>
    </source>
</evidence>
<evidence type="ECO:0000256" key="1">
    <source>
        <dbReference type="RuleBase" id="RU369051"/>
    </source>
</evidence>
<evidence type="ECO:0000259" key="3">
    <source>
        <dbReference type="Pfam" id="PF23878"/>
    </source>
</evidence>
<dbReference type="GO" id="GO:0033588">
    <property type="term" value="C:elongator holoenzyme complex"/>
    <property type="evidence" value="ECO:0007669"/>
    <property type="project" value="InterPro"/>
</dbReference>
<dbReference type="Pfam" id="PF12595">
    <property type="entry name" value="iRhom1-2_N"/>
    <property type="match status" value="1"/>
</dbReference>
<evidence type="ECO:0000259" key="2">
    <source>
        <dbReference type="Pfam" id="PF12595"/>
    </source>
</evidence>
<evidence type="ECO:0000313" key="5">
    <source>
        <dbReference type="Proteomes" id="UP000504611"/>
    </source>
</evidence>
<feature type="domain" description="Inactive rhomboid protein 1/2 N-terminal" evidence="2">
    <location>
        <begin position="283"/>
        <end position="329"/>
    </location>
</feature>
<proteinExistence type="inferred from homology"/>
<feature type="domain" description="ELP1 TPR" evidence="3">
    <location>
        <begin position="119"/>
        <end position="198"/>
    </location>
</feature>
<dbReference type="InterPro" id="IPR006849">
    <property type="entry name" value="Elp1"/>
</dbReference>
<dbReference type="InterPro" id="IPR056166">
    <property type="entry name" value="TPR_ELP1"/>
</dbReference>
<dbReference type="InterPro" id="IPR056167">
    <property type="entry name" value="A-sol_ELP1"/>
</dbReference>
<gene>
    <name evidence="6" type="primary">LOC104954665</name>
</gene>
<dbReference type="InterPro" id="IPR022241">
    <property type="entry name" value="iRhom1_2_N"/>
</dbReference>
<name>A0A6I9NYG2_9TELE</name>
<reference evidence="6" key="1">
    <citation type="submission" date="2025-08" db="UniProtKB">
        <authorList>
            <consortium name="RefSeq"/>
        </authorList>
    </citation>
    <scope>IDENTIFICATION</scope>
    <source>
        <tissue evidence="6">Muscle</tissue>
    </source>
</reference>
<keyword evidence="5" id="KW-1185">Reference proteome</keyword>
<feature type="domain" description="ELP1 alpha-solenoid" evidence="4">
    <location>
        <begin position="19"/>
        <end position="112"/>
    </location>
</feature>
<dbReference type="UniPathway" id="UPA00988"/>
<dbReference type="GO" id="GO:0002926">
    <property type="term" value="P:tRNA wobble base 5-methoxycarbonylmethyl-2-thiouridinylation"/>
    <property type="evidence" value="ECO:0007669"/>
    <property type="project" value="TreeGrafter"/>
</dbReference>
<dbReference type="Pfam" id="PF23925">
    <property type="entry name" value="A-sol_ELP1"/>
    <property type="match status" value="1"/>
</dbReference>
<dbReference type="PANTHER" id="PTHR12747:SF0">
    <property type="entry name" value="ELONGATOR COMPLEX PROTEIN 1"/>
    <property type="match status" value="1"/>
</dbReference>
<dbReference type="GO" id="GO:0042058">
    <property type="term" value="P:regulation of epidermal growth factor receptor signaling pathway"/>
    <property type="evidence" value="ECO:0007669"/>
    <property type="project" value="UniProtKB-UniRule"/>
</dbReference>